<evidence type="ECO:0000313" key="1">
    <source>
        <dbReference type="EMBL" id="STY90962.1"/>
    </source>
</evidence>
<dbReference type="AlphaFoldDB" id="A0A1S9ZZU6"/>
<dbReference type="Proteomes" id="UP000254133">
    <property type="component" value="Unassembled WGS sequence"/>
</dbReference>
<dbReference type="Proteomes" id="UP001163632">
    <property type="component" value="Chromosome"/>
</dbReference>
<dbReference type="Proteomes" id="UP001163283">
    <property type="component" value="Chromosome"/>
</dbReference>
<reference evidence="1 4" key="1">
    <citation type="submission" date="2018-06" db="EMBL/GenBank/DDBJ databases">
        <authorList>
            <consortium name="Pathogen Informatics"/>
            <person name="Doyle S."/>
        </authorList>
    </citation>
    <scope>NUCLEOTIDE SEQUENCE [LARGE SCALE GENOMIC DNA]</scope>
    <source>
        <strain evidence="1 4">NCTC9426</strain>
    </source>
</reference>
<proteinExistence type="predicted"/>
<keyword evidence="6" id="KW-1185">Reference proteome</keyword>
<sequence length="212" mass="24083">MVAGSKLLINEHGIFITTPKTFQVKSNEKVMMSGEKVSFRLPNILLKPNLSELEKVKLTPNQLTASLGILGCIEKQGGFSECGELFIDNIKIQEFWLSLDNKIYYIPPTNIASSKTITIDGIDYQIENELTIVGSMADTSHSLSQQFENLNQLKKDYVTRFGQDNANVILMNGLNRYLIVLEHIHTLKWKQSEFAEFYQKISESQLNFKDSV</sequence>
<organism evidence="1 4">
    <name type="scientific">Moraxella bovis</name>
    <dbReference type="NCBI Taxonomy" id="476"/>
    <lineage>
        <taxon>Bacteria</taxon>
        <taxon>Pseudomonadati</taxon>
        <taxon>Pseudomonadota</taxon>
        <taxon>Gammaproteobacteria</taxon>
        <taxon>Moraxellales</taxon>
        <taxon>Moraxellaceae</taxon>
        <taxon>Moraxella</taxon>
    </lineage>
</organism>
<evidence type="ECO:0000313" key="2">
    <source>
        <dbReference type="EMBL" id="UZA02852.1"/>
    </source>
</evidence>
<accession>A0A1S9ZZU6</accession>
<evidence type="ECO:0000313" key="4">
    <source>
        <dbReference type="Proteomes" id="UP000254133"/>
    </source>
</evidence>
<reference evidence="2 5" key="2">
    <citation type="journal article" date="2022" name="BMC Microbiol.">
        <title>Whole genome sequencing of Moraxella bovis strains from North America reveals two genotypes with different genetic determinants.</title>
        <authorList>
            <person name="Wynn E.L."/>
            <person name="Hille M.M."/>
            <person name="Loy J.D."/>
            <person name="Schuller G."/>
            <person name="Kuhn K.L."/>
            <person name="Dickey A.M."/>
            <person name="Bono J.L."/>
            <person name="Clawson M.L."/>
        </authorList>
    </citation>
    <scope>NUCLEOTIDE SEQUENCE [LARGE SCALE GENOMIC DNA]</scope>
    <source>
        <strain evidence="2">SAM102599</strain>
        <strain evidence="3 5">SAM57978</strain>
    </source>
</reference>
<protein>
    <submittedName>
        <fullName evidence="1">Uncharacterized protein</fullName>
    </submittedName>
</protein>
<dbReference type="EMBL" id="CP087781">
    <property type="protein sequence ID" value="UZA51951.1"/>
    <property type="molecule type" value="Genomic_DNA"/>
</dbReference>
<dbReference type="EMBL" id="CP087830">
    <property type="protein sequence ID" value="UZA02852.1"/>
    <property type="molecule type" value="Genomic_DNA"/>
</dbReference>
<evidence type="ECO:0000313" key="5">
    <source>
        <dbReference type="Proteomes" id="UP001163283"/>
    </source>
</evidence>
<gene>
    <name evidence="2" type="ORF">LP092_13075</name>
    <name evidence="3" type="ORF">LP129_01945</name>
    <name evidence="1" type="ORF">NCTC9426_00995</name>
</gene>
<dbReference type="STRING" id="476.B0182_08385"/>
<dbReference type="GeneID" id="77187523"/>
<evidence type="ECO:0000313" key="3">
    <source>
        <dbReference type="EMBL" id="UZA51951.1"/>
    </source>
</evidence>
<dbReference type="EMBL" id="UGPZ01000002">
    <property type="protein sequence ID" value="STY90962.1"/>
    <property type="molecule type" value="Genomic_DNA"/>
</dbReference>
<dbReference type="RefSeq" id="WP_078274484.1">
    <property type="nucleotide sequence ID" value="NZ_CP030241.1"/>
</dbReference>
<name>A0A1S9ZZU6_MORBO</name>
<dbReference type="KEGG" id="mboi:DQF64_01530"/>
<evidence type="ECO:0000313" key="6">
    <source>
        <dbReference type="Proteomes" id="UP001163632"/>
    </source>
</evidence>